<comment type="caution">
    <text evidence="1">The sequence shown here is derived from an EMBL/GenBank/DDBJ whole genome shotgun (WGS) entry which is preliminary data.</text>
</comment>
<dbReference type="Proteomes" id="UP000790377">
    <property type="component" value="Unassembled WGS sequence"/>
</dbReference>
<sequence length="459" mass="52571">MKAISRRVASLGRLDVANMANGAPHYSLFPFKQLVFEVPSVTEAQDPVAEWRAGTCPTQSFHSYKDEDCALSLRNAFQYTHRAGLPQCQNALKDLTELFLHPRITLSRMTNAPLSYGIKWVGIKMDGGGIIPEEMEKILQNWDETKGRRPHVLYIVPVGQNPTGSTLSLERRQKIYRIAQKWDLLILEDDPYYFLQFDLPPVETIPKVDGTYSQRFSKHLIPTMLSLDVDGRVLRVDSFSKILAPGMRLGWITSSKLFHEKLVTYTDSGTQHPHGFGQAFITEMLGEKGWQLDGLCRWLQSLRLDYERRRDFLLEMFRREVGPTGYASVDVPQGGMFVWMEVHFERHPHYRSGLRDATSSAVAPRTNIETLLLALFEKCMENDVVVMPSSIFSIPEDPMWIGNDNQHVPIRDRTKFFRATFAGTEENIEKGMVRFGRTLKDFFEQPMTANLRTCKTANK</sequence>
<name>A0ACB8AA03_9AGAM</name>
<organism evidence="1 2">
    <name type="scientific">Hygrophoropsis aurantiaca</name>
    <dbReference type="NCBI Taxonomy" id="72124"/>
    <lineage>
        <taxon>Eukaryota</taxon>
        <taxon>Fungi</taxon>
        <taxon>Dikarya</taxon>
        <taxon>Basidiomycota</taxon>
        <taxon>Agaricomycotina</taxon>
        <taxon>Agaricomycetes</taxon>
        <taxon>Agaricomycetidae</taxon>
        <taxon>Boletales</taxon>
        <taxon>Coniophorineae</taxon>
        <taxon>Hygrophoropsidaceae</taxon>
        <taxon>Hygrophoropsis</taxon>
    </lineage>
</organism>
<keyword evidence="1" id="KW-0808">Transferase</keyword>
<accession>A0ACB8AA03</accession>
<evidence type="ECO:0000313" key="1">
    <source>
        <dbReference type="EMBL" id="KAH7910284.1"/>
    </source>
</evidence>
<evidence type="ECO:0000313" key="2">
    <source>
        <dbReference type="Proteomes" id="UP000790377"/>
    </source>
</evidence>
<gene>
    <name evidence="1" type="ORF">BJ138DRAFT_1153218</name>
</gene>
<protein>
    <submittedName>
        <fullName evidence="1">Pyridoxal phosphate-dependent transferase</fullName>
    </submittedName>
</protein>
<reference evidence="1" key="1">
    <citation type="journal article" date="2021" name="New Phytol.">
        <title>Evolutionary innovations through gain and loss of genes in the ectomycorrhizal Boletales.</title>
        <authorList>
            <person name="Wu G."/>
            <person name="Miyauchi S."/>
            <person name="Morin E."/>
            <person name="Kuo A."/>
            <person name="Drula E."/>
            <person name="Varga T."/>
            <person name="Kohler A."/>
            <person name="Feng B."/>
            <person name="Cao Y."/>
            <person name="Lipzen A."/>
            <person name="Daum C."/>
            <person name="Hundley H."/>
            <person name="Pangilinan J."/>
            <person name="Johnson J."/>
            <person name="Barry K."/>
            <person name="LaButti K."/>
            <person name="Ng V."/>
            <person name="Ahrendt S."/>
            <person name="Min B."/>
            <person name="Choi I.G."/>
            <person name="Park H."/>
            <person name="Plett J.M."/>
            <person name="Magnuson J."/>
            <person name="Spatafora J.W."/>
            <person name="Nagy L.G."/>
            <person name="Henrissat B."/>
            <person name="Grigoriev I.V."/>
            <person name="Yang Z.L."/>
            <person name="Xu J."/>
            <person name="Martin F.M."/>
        </authorList>
    </citation>
    <scope>NUCLEOTIDE SEQUENCE</scope>
    <source>
        <strain evidence="1">ATCC 28755</strain>
    </source>
</reference>
<dbReference type="EMBL" id="MU267719">
    <property type="protein sequence ID" value="KAH7910284.1"/>
    <property type="molecule type" value="Genomic_DNA"/>
</dbReference>
<keyword evidence="2" id="KW-1185">Reference proteome</keyword>
<proteinExistence type="predicted"/>